<dbReference type="RefSeq" id="WP_091432805.1">
    <property type="nucleotide sequence ID" value="NZ_BMMJ01000003.1"/>
</dbReference>
<dbReference type="OrthoDB" id="9810154at2"/>
<organism evidence="1 2">
    <name type="scientific">Micromonospora yangpuensis</name>
    <dbReference type="NCBI Taxonomy" id="683228"/>
    <lineage>
        <taxon>Bacteria</taxon>
        <taxon>Bacillati</taxon>
        <taxon>Actinomycetota</taxon>
        <taxon>Actinomycetes</taxon>
        <taxon>Micromonosporales</taxon>
        <taxon>Micromonosporaceae</taxon>
        <taxon>Micromonospora</taxon>
    </lineage>
</organism>
<evidence type="ECO:0000313" key="1">
    <source>
        <dbReference type="EMBL" id="SCL46420.1"/>
    </source>
</evidence>
<name>A0A1C6TX81_9ACTN</name>
<dbReference type="STRING" id="683228.GA0070617_0261"/>
<gene>
    <name evidence="1" type="ORF">GA0070617_0261</name>
</gene>
<dbReference type="SUPFAM" id="SSF53254">
    <property type="entry name" value="Phosphoglycerate mutase-like"/>
    <property type="match status" value="1"/>
</dbReference>
<dbReference type="InterPro" id="IPR013078">
    <property type="entry name" value="His_Pase_superF_clade-1"/>
</dbReference>
<reference evidence="1 2" key="1">
    <citation type="submission" date="2016-06" db="EMBL/GenBank/DDBJ databases">
        <authorList>
            <person name="Kjaerup R.B."/>
            <person name="Dalgaard T.S."/>
            <person name="Juul-Madsen H.R."/>
        </authorList>
    </citation>
    <scope>NUCLEOTIDE SEQUENCE [LARGE SCALE GENOMIC DNA]</scope>
    <source>
        <strain evidence="1 2">DSM 45577</strain>
    </source>
</reference>
<proteinExistence type="predicted"/>
<dbReference type="Gene3D" id="3.40.50.1240">
    <property type="entry name" value="Phosphoglycerate mutase-like"/>
    <property type="match status" value="1"/>
</dbReference>
<dbReference type="EMBL" id="FMIA01000002">
    <property type="protein sequence ID" value="SCL46420.1"/>
    <property type="molecule type" value="Genomic_DNA"/>
</dbReference>
<sequence>MTDDPGTERTLLLLRHAKAESPRGVPDVDRPLSARGETDASAVGAWLARHTLLPDVVLCSPARRTRETWQSVAVGMTGDPPEGGPAGATPVVRAEAGIYQALPQTLLALLRTVPSTATTVLLVGHNPGVSLLSGLLDPAGVPVELRTAELATHRFRGPWSTLAAGRAPRNR</sequence>
<dbReference type="CDD" id="cd07067">
    <property type="entry name" value="HP_PGM_like"/>
    <property type="match status" value="1"/>
</dbReference>
<dbReference type="Pfam" id="PF00300">
    <property type="entry name" value="His_Phos_1"/>
    <property type="match status" value="1"/>
</dbReference>
<dbReference type="PANTHER" id="PTHR47623">
    <property type="entry name" value="OS09G0287300 PROTEIN"/>
    <property type="match status" value="1"/>
</dbReference>
<accession>A0A1C6TX81</accession>
<protein>
    <submittedName>
        <fullName evidence="1">Phosphohistidine phosphatase</fullName>
    </submittedName>
</protein>
<evidence type="ECO:0000313" key="2">
    <source>
        <dbReference type="Proteomes" id="UP000198937"/>
    </source>
</evidence>
<keyword evidence="2" id="KW-1185">Reference proteome</keyword>
<dbReference type="PANTHER" id="PTHR47623:SF1">
    <property type="entry name" value="OS09G0287300 PROTEIN"/>
    <property type="match status" value="1"/>
</dbReference>
<dbReference type="AlphaFoldDB" id="A0A1C6TX81"/>
<dbReference type="InterPro" id="IPR029033">
    <property type="entry name" value="His_PPase_superfam"/>
</dbReference>
<dbReference type="SMART" id="SM00855">
    <property type="entry name" value="PGAM"/>
    <property type="match status" value="1"/>
</dbReference>
<dbReference type="Proteomes" id="UP000198937">
    <property type="component" value="Unassembled WGS sequence"/>
</dbReference>